<evidence type="ECO:0000313" key="6">
    <source>
        <dbReference type="EMBL" id="SKA35157.1"/>
    </source>
</evidence>
<dbReference type="NCBIfam" id="TIGR02727">
    <property type="entry name" value="MTHFS_bact"/>
    <property type="match status" value="1"/>
</dbReference>
<sequence length="193" mass="21108">MEDRNPLLQKAVLRGLTLKRRDALSLDERAEASERIAERCETLTFGGRPEAIAGYLPIHSEVDPRPAMARLAARGVRIAVPAIEGEELEFREFSATAALVGQRFGTLAPGPEAPVVTPQVLLMPLAAFDRRGGRIGYGRAFYDRAVAALRTAGHDPLLIGLAFAVQEVEAVPMEPHDVRLHLIITECEVIRPE</sequence>
<evidence type="ECO:0000256" key="3">
    <source>
        <dbReference type="ARBA" id="ARBA00022840"/>
    </source>
</evidence>
<dbReference type="AlphaFoldDB" id="A0A1T4T441"/>
<dbReference type="Gene3D" id="3.40.50.10420">
    <property type="entry name" value="NagB/RpiA/CoA transferase-like"/>
    <property type="match status" value="1"/>
</dbReference>
<reference evidence="6 7" key="1">
    <citation type="submission" date="2017-02" db="EMBL/GenBank/DDBJ databases">
        <authorList>
            <person name="Peterson S.W."/>
        </authorList>
    </citation>
    <scope>NUCLEOTIDE SEQUENCE [LARGE SCALE GENOMIC DNA]</scope>
    <source>
        <strain evidence="6 7">USBA 369</strain>
    </source>
</reference>
<feature type="binding site" evidence="4">
    <location>
        <begin position="10"/>
        <end position="14"/>
    </location>
    <ligand>
        <name>ATP</name>
        <dbReference type="ChEBI" id="CHEBI:30616"/>
    </ligand>
</feature>
<dbReference type="PANTHER" id="PTHR23407">
    <property type="entry name" value="ATPASE INHIBITOR/5-FORMYLTETRAHYDROFOLATE CYCLO-LIGASE"/>
    <property type="match status" value="1"/>
</dbReference>
<protein>
    <recommendedName>
        <fullName evidence="5">5-formyltetrahydrofolate cyclo-ligase</fullName>
        <ecNumber evidence="5">6.3.3.2</ecNumber>
    </recommendedName>
</protein>
<name>A0A1T4T441_9HYPH</name>
<dbReference type="OrthoDB" id="9801938at2"/>
<dbReference type="EC" id="6.3.3.2" evidence="5"/>
<evidence type="ECO:0000256" key="1">
    <source>
        <dbReference type="ARBA" id="ARBA00010638"/>
    </source>
</evidence>
<dbReference type="InterPro" id="IPR024185">
    <property type="entry name" value="FTHF_cligase-like_sf"/>
</dbReference>
<feature type="binding site" evidence="4">
    <location>
        <position position="61"/>
    </location>
    <ligand>
        <name>substrate</name>
    </ligand>
</feature>
<dbReference type="Proteomes" id="UP000190135">
    <property type="component" value="Unassembled WGS sequence"/>
</dbReference>
<dbReference type="GO" id="GO:0030272">
    <property type="term" value="F:5-formyltetrahydrofolate cyclo-ligase activity"/>
    <property type="evidence" value="ECO:0007669"/>
    <property type="project" value="UniProtKB-EC"/>
</dbReference>
<dbReference type="PANTHER" id="PTHR23407:SF1">
    <property type="entry name" value="5-FORMYLTETRAHYDROFOLATE CYCLO-LIGASE"/>
    <property type="match status" value="1"/>
</dbReference>
<keyword evidence="3 4" id="KW-0067">ATP-binding</keyword>
<dbReference type="RefSeq" id="WP_078710075.1">
    <property type="nucleotide sequence ID" value="NZ_FUXL01000018.1"/>
</dbReference>
<gene>
    <name evidence="6" type="ORF">SAMN05428963_11879</name>
</gene>
<evidence type="ECO:0000256" key="5">
    <source>
        <dbReference type="RuleBase" id="RU361279"/>
    </source>
</evidence>
<dbReference type="GO" id="GO:0009396">
    <property type="term" value="P:folic acid-containing compound biosynthetic process"/>
    <property type="evidence" value="ECO:0007669"/>
    <property type="project" value="TreeGrafter"/>
</dbReference>
<keyword evidence="5" id="KW-0479">Metal-binding</keyword>
<accession>A0A1T4T441</accession>
<comment type="catalytic activity">
    <reaction evidence="5">
        <text>(6S)-5-formyl-5,6,7,8-tetrahydrofolate + ATP = (6R)-5,10-methenyltetrahydrofolate + ADP + phosphate</text>
        <dbReference type="Rhea" id="RHEA:10488"/>
        <dbReference type="ChEBI" id="CHEBI:30616"/>
        <dbReference type="ChEBI" id="CHEBI:43474"/>
        <dbReference type="ChEBI" id="CHEBI:57455"/>
        <dbReference type="ChEBI" id="CHEBI:57457"/>
        <dbReference type="ChEBI" id="CHEBI:456216"/>
        <dbReference type="EC" id="6.3.3.2"/>
    </reaction>
</comment>
<keyword evidence="5" id="KW-0460">Magnesium</keyword>
<dbReference type="EMBL" id="FUXL01000018">
    <property type="protein sequence ID" value="SKA35157.1"/>
    <property type="molecule type" value="Genomic_DNA"/>
</dbReference>
<dbReference type="SUPFAM" id="SSF100950">
    <property type="entry name" value="NagB/RpiA/CoA transferase-like"/>
    <property type="match status" value="1"/>
</dbReference>
<evidence type="ECO:0000313" key="7">
    <source>
        <dbReference type="Proteomes" id="UP000190135"/>
    </source>
</evidence>
<dbReference type="InterPro" id="IPR002698">
    <property type="entry name" value="FTHF_cligase"/>
</dbReference>
<dbReference type="InterPro" id="IPR037171">
    <property type="entry name" value="NagB/RpiA_transferase-like"/>
</dbReference>
<evidence type="ECO:0000256" key="4">
    <source>
        <dbReference type="PIRSR" id="PIRSR006806-1"/>
    </source>
</evidence>
<comment type="cofactor">
    <cofactor evidence="5">
        <name>Mg(2+)</name>
        <dbReference type="ChEBI" id="CHEBI:18420"/>
    </cofactor>
</comment>
<evidence type="ECO:0000256" key="2">
    <source>
        <dbReference type="ARBA" id="ARBA00022741"/>
    </source>
</evidence>
<dbReference type="GO" id="GO:0035999">
    <property type="term" value="P:tetrahydrofolate interconversion"/>
    <property type="evidence" value="ECO:0007669"/>
    <property type="project" value="TreeGrafter"/>
</dbReference>
<keyword evidence="7" id="KW-1185">Reference proteome</keyword>
<comment type="similarity">
    <text evidence="1 5">Belongs to the 5-formyltetrahydrofolate cyclo-ligase family.</text>
</comment>
<proteinExistence type="inferred from homology"/>
<feature type="binding site" evidence="4">
    <location>
        <position position="56"/>
    </location>
    <ligand>
        <name>substrate</name>
    </ligand>
</feature>
<dbReference type="STRING" id="1365950.SAMN05428963_11879"/>
<keyword evidence="6" id="KW-0436">Ligase</keyword>
<dbReference type="GO" id="GO:0005524">
    <property type="term" value="F:ATP binding"/>
    <property type="evidence" value="ECO:0007669"/>
    <property type="project" value="UniProtKB-KW"/>
</dbReference>
<dbReference type="PIRSF" id="PIRSF006806">
    <property type="entry name" value="FTHF_cligase"/>
    <property type="match status" value="1"/>
</dbReference>
<dbReference type="GO" id="GO:0046872">
    <property type="term" value="F:metal ion binding"/>
    <property type="evidence" value="ECO:0007669"/>
    <property type="project" value="UniProtKB-KW"/>
</dbReference>
<organism evidence="6 7">
    <name type="scientific">Consotaella salsifontis</name>
    <dbReference type="NCBI Taxonomy" id="1365950"/>
    <lineage>
        <taxon>Bacteria</taxon>
        <taxon>Pseudomonadati</taxon>
        <taxon>Pseudomonadota</taxon>
        <taxon>Alphaproteobacteria</taxon>
        <taxon>Hyphomicrobiales</taxon>
        <taxon>Aurantimonadaceae</taxon>
        <taxon>Consotaella</taxon>
    </lineage>
</organism>
<keyword evidence="2 4" id="KW-0547">Nucleotide-binding</keyword>
<dbReference type="Pfam" id="PF01812">
    <property type="entry name" value="5-FTHF_cyc-lig"/>
    <property type="match status" value="1"/>
</dbReference>
<feature type="binding site" evidence="4">
    <location>
        <begin position="134"/>
        <end position="142"/>
    </location>
    <ligand>
        <name>ATP</name>
        <dbReference type="ChEBI" id="CHEBI:30616"/>
    </ligand>
</feature>